<dbReference type="InParanoid" id="T1ENL5"/>
<dbReference type="GeneID" id="20198165"/>
<feature type="region of interest" description="Disordered" evidence="1">
    <location>
        <begin position="63"/>
        <end position="101"/>
    </location>
</feature>
<reference evidence="3" key="3">
    <citation type="submission" date="2015-06" db="UniProtKB">
        <authorList>
            <consortium name="EnsemblMetazoa"/>
        </authorList>
    </citation>
    <scope>IDENTIFICATION</scope>
</reference>
<proteinExistence type="predicted"/>
<protein>
    <submittedName>
        <fullName evidence="2 3">Uncharacterized protein</fullName>
    </submittedName>
</protein>
<evidence type="ECO:0000256" key="1">
    <source>
        <dbReference type="SAM" id="MobiDB-lite"/>
    </source>
</evidence>
<name>T1ENL5_HELRO</name>
<keyword evidence="4" id="KW-1185">Reference proteome</keyword>
<evidence type="ECO:0000313" key="2">
    <source>
        <dbReference type="EMBL" id="ESO12546.1"/>
    </source>
</evidence>
<evidence type="ECO:0000313" key="3">
    <source>
        <dbReference type="EnsemblMetazoa" id="HelroP159105"/>
    </source>
</evidence>
<dbReference type="EMBL" id="AMQM01000189">
    <property type="status" value="NOT_ANNOTATED_CDS"/>
    <property type="molecule type" value="Genomic_DNA"/>
</dbReference>
<sequence length="475" mass="51245">MGLQQCKSKKRDTPSISEEYKNQMRNNLKRTTHLGIGKLFIVGKMIFGVIGCNFVPGKVKGQECSGSRKKVDPSGARAASPLGAAPDPRPGLPTRSSAASVSGDPLGLDYSGVFDKLTAVLKCVPVYDHIPKPCREKFAHDLNALLTAVCNDPGDPAHWGNLSSAVRLVCSPEGLAESSPATFDKLCSIHPKISVDRRVFPTLTPTAGCVSPAEVLRAVKSFKMGSSGGLDGLRPQHLKDVFSGPLPIDDTLNSLTQFINLILSGACPLSLSELEFALGRVSCLSAHDALTIIRNALSLPKLMYFLRTSKHIDPSKLGEFDGALRTALSSICNVQEPSGISAHDGRRPDGCTLIPWRAGRCLAWDVTVPGTLAERYVNLTSKECGLAAARAADEKMKKYGNALPSMEFLPICIEVLGPMDPNTLKFLKEIGKMISVRSGDSRELFFATNHISCLLQRFLRVCVLENIQLNADMCN</sequence>
<dbReference type="EnsemblMetazoa" id="HelroT159105">
    <property type="protein sequence ID" value="HelroP159105"/>
    <property type="gene ID" value="HelroG159105"/>
</dbReference>
<dbReference type="CTD" id="20198165"/>
<evidence type="ECO:0000313" key="4">
    <source>
        <dbReference type="Proteomes" id="UP000015101"/>
    </source>
</evidence>
<dbReference type="RefSeq" id="XP_009009266.1">
    <property type="nucleotide sequence ID" value="XM_009011018.1"/>
</dbReference>
<dbReference type="EMBL" id="KB095811">
    <property type="protein sequence ID" value="ESO12546.1"/>
    <property type="molecule type" value="Genomic_DNA"/>
</dbReference>
<organism evidence="3 4">
    <name type="scientific">Helobdella robusta</name>
    <name type="common">Californian leech</name>
    <dbReference type="NCBI Taxonomy" id="6412"/>
    <lineage>
        <taxon>Eukaryota</taxon>
        <taxon>Metazoa</taxon>
        <taxon>Spiralia</taxon>
        <taxon>Lophotrochozoa</taxon>
        <taxon>Annelida</taxon>
        <taxon>Clitellata</taxon>
        <taxon>Hirudinea</taxon>
        <taxon>Rhynchobdellida</taxon>
        <taxon>Glossiphoniidae</taxon>
        <taxon>Helobdella</taxon>
    </lineage>
</organism>
<dbReference type="Proteomes" id="UP000015101">
    <property type="component" value="Unassembled WGS sequence"/>
</dbReference>
<dbReference type="OrthoDB" id="7433202at2759"/>
<dbReference type="HOGENOM" id="CLU_021182_3_3_1"/>
<dbReference type="KEGG" id="hro:HELRODRAFT_159105"/>
<accession>T1ENL5</accession>
<reference evidence="2 4" key="2">
    <citation type="journal article" date="2013" name="Nature">
        <title>Insights into bilaterian evolution from three spiralian genomes.</title>
        <authorList>
            <person name="Simakov O."/>
            <person name="Marletaz F."/>
            <person name="Cho S.J."/>
            <person name="Edsinger-Gonzales E."/>
            <person name="Havlak P."/>
            <person name="Hellsten U."/>
            <person name="Kuo D.H."/>
            <person name="Larsson T."/>
            <person name="Lv J."/>
            <person name="Arendt D."/>
            <person name="Savage R."/>
            <person name="Osoegawa K."/>
            <person name="de Jong P."/>
            <person name="Grimwood J."/>
            <person name="Chapman J.A."/>
            <person name="Shapiro H."/>
            <person name="Aerts A."/>
            <person name="Otillar R.P."/>
            <person name="Terry A.Y."/>
            <person name="Boore J.L."/>
            <person name="Grigoriev I.V."/>
            <person name="Lindberg D.R."/>
            <person name="Seaver E.C."/>
            <person name="Weisblat D.A."/>
            <person name="Putnam N.H."/>
            <person name="Rokhsar D.S."/>
        </authorList>
    </citation>
    <scope>NUCLEOTIDE SEQUENCE</scope>
</reference>
<gene>
    <name evidence="3" type="primary">20198165</name>
    <name evidence="2" type="ORF">HELRODRAFT_159105</name>
</gene>
<reference evidence="4" key="1">
    <citation type="submission" date="2012-12" db="EMBL/GenBank/DDBJ databases">
        <authorList>
            <person name="Hellsten U."/>
            <person name="Grimwood J."/>
            <person name="Chapman J.A."/>
            <person name="Shapiro H."/>
            <person name="Aerts A."/>
            <person name="Otillar R.P."/>
            <person name="Terry A.Y."/>
            <person name="Boore J.L."/>
            <person name="Simakov O."/>
            <person name="Marletaz F."/>
            <person name="Cho S.-J."/>
            <person name="Edsinger-Gonzales E."/>
            <person name="Havlak P."/>
            <person name="Kuo D.-H."/>
            <person name="Larsson T."/>
            <person name="Lv J."/>
            <person name="Arendt D."/>
            <person name="Savage R."/>
            <person name="Osoegawa K."/>
            <person name="de Jong P."/>
            <person name="Lindberg D.R."/>
            <person name="Seaver E.C."/>
            <person name="Weisblat D.A."/>
            <person name="Putnam N.H."/>
            <person name="Grigoriev I.V."/>
            <person name="Rokhsar D.S."/>
        </authorList>
    </citation>
    <scope>NUCLEOTIDE SEQUENCE</scope>
</reference>
<dbReference type="EMBL" id="AMQM01000188">
    <property type="status" value="NOT_ANNOTATED_CDS"/>
    <property type="molecule type" value="Genomic_DNA"/>
</dbReference>
<dbReference type="AlphaFoldDB" id="T1ENL5"/>